<reference evidence="3 4" key="2">
    <citation type="journal article" date="2016" name="ISME J.">
        <title>Characterization of the first cultured representative of Verrucomicrobia subdivision 5 indicates the proposal of a novel phylum.</title>
        <authorList>
            <person name="Spring S."/>
            <person name="Bunk B."/>
            <person name="Sproer C."/>
            <person name="Schumann P."/>
            <person name="Rohde M."/>
            <person name="Tindall B.J."/>
            <person name="Klenk H.P."/>
        </authorList>
    </citation>
    <scope>NUCLEOTIDE SEQUENCE [LARGE SCALE GENOMIC DNA]</scope>
    <source>
        <strain evidence="3 4">L21-Fru-AB</strain>
    </source>
</reference>
<dbReference type="STRING" id="1307763.L21SP4_00444"/>
<keyword evidence="1" id="KW-1133">Transmembrane helix</keyword>
<feature type="transmembrane region" description="Helical" evidence="1">
    <location>
        <begin position="79"/>
        <end position="100"/>
    </location>
</feature>
<gene>
    <name evidence="3" type="ORF">L21SP4_00444</name>
</gene>
<dbReference type="Proteomes" id="UP000035268">
    <property type="component" value="Chromosome"/>
</dbReference>
<sequence length="158" mass="17064">MNHQKARRWILLEQSGELGGRKRRRLEAHLEDCAECRAFRAMAGRIESCVTDPPGPSVPTLQAVRAEGRRAAPRPAHPVLRPVLAAAMSVLLLAGAGIWISHQAGYTSPDASTAEVIESLYEEYAQPASAGGLIDETLSELDPAMVWFFEGDTAVTDG</sequence>
<dbReference type="Pfam" id="PF13490">
    <property type="entry name" value="zf-HC2"/>
    <property type="match status" value="1"/>
</dbReference>
<dbReference type="RefSeq" id="WP_052881130.1">
    <property type="nucleotide sequence ID" value="NZ_CP010904.1"/>
</dbReference>
<keyword evidence="1" id="KW-0472">Membrane</keyword>
<evidence type="ECO:0000313" key="4">
    <source>
        <dbReference type="Proteomes" id="UP000035268"/>
    </source>
</evidence>
<dbReference type="EMBL" id="CP010904">
    <property type="protein sequence ID" value="AKJ63724.1"/>
    <property type="molecule type" value="Genomic_DNA"/>
</dbReference>
<evidence type="ECO:0000256" key="1">
    <source>
        <dbReference type="SAM" id="Phobius"/>
    </source>
</evidence>
<keyword evidence="1 3" id="KW-0812">Transmembrane</keyword>
<proteinExistence type="predicted"/>
<feature type="domain" description="Putative zinc-finger" evidence="2">
    <location>
        <begin position="15"/>
        <end position="37"/>
    </location>
</feature>
<keyword evidence="4" id="KW-1185">Reference proteome</keyword>
<dbReference type="InterPro" id="IPR027383">
    <property type="entry name" value="Znf_put"/>
</dbReference>
<evidence type="ECO:0000259" key="2">
    <source>
        <dbReference type="Pfam" id="PF13490"/>
    </source>
</evidence>
<accession>A0A0G3EHQ3</accession>
<evidence type="ECO:0000313" key="3">
    <source>
        <dbReference type="EMBL" id="AKJ63724.1"/>
    </source>
</evidence>
<organism evidence="3 4">
    <name type="scientific">Kiritimatiella glycovorans</name>
    <dbReference type="NCBI Taxonomy" id="1307763"/>
    <lineage>
        <taxon>Bacteria</taxon>
        <taxon>Pseudomonadati</taxon>
        <taxon>Kiritimatiellota</taxon>
        <taxon>Kiritimatiellia</taxon>
        <taxon>Kiritimatiellales</taxon>
        <taxon>Kiritimatiellaceae</taxon>
        <taxon>Kiritimatiella</taxon>
    </lineage>
</organism>
<name>A0A0G3EHQ3_9BACT</name>
<dbReference type="KEGG" id="vbl:L21SP4_00444"/>
<dbReference type="AlphaFoldDB" id="A0A0G3EHQ3"/>
<protein>
    <submittedName>
        <fullName evidence="3">Putative transmembrane transcriptional regulator (Anti-sigma factor)</fullName>
    </submittedName>
</protein>
<reference evidence="4" key="1">
    <citation type="submission" date="2015-02" db="EMBL/GenBank/DDBJ databases">
        <title>Description and complete genome sequence of the first cultured representative of the subdivision 5 of the Verrucomicrobia phylum.</title>
        <authorList>
            <person name="Spring S."/>
            <person name="Bunk B."/>
            <person name="Sproer C."/>
            <person name="Klenk H.-P."/>
        </authorList>
    </citation>
    <scope>NUCLEOTIDE SEQUENCE [LARGE SCALE GENOMIC DNA]</scope>
    <source>
        <strain evidence="4">L21-Fru-AB</strain>
    </source>
</reference>